<dbReference type="PANTHER" id="PTHR48099">
    <property type="entry name" value="C-1-TETRAHYDROFOLATE SYNTHASE, CYTOPLASMIC-RELATED"/>
    <property type="match status" value="1"/>
</dbReference>
<keyword evidence="4 14" id="KW-0378">Hydrolase</keyword>
<dbReference type="InterPro" id="IPR020631">
    <property type="entry name" value="THF_DH/CycHdrlase_NAD-bd_dom"/>
</dbReference>
<dbReference type="HAMAP" id="MF_01576">
    <property type="entry name" value="THF_DHG_CYH"/>
    <property type="match status" value="1"/>
</dbReference>
<dbReference type="Pfam" id="PF00763">
    <property type="entry name" value="THF_DHG_CYH"/>
    <property type="match status" value="1"/>
</dbReference>
<dbReference type="EMBL" id="PKPP01001192">
    <property type="protein sequence ID" value="PWA84783.1"/>
    <property type="molecule type" value="Genomic_DNA"/>
</dbReference>
<keyword evidence="6" id="KW-0560">Oxidoreductase</keyword>
<evidence type="ECO:0000256" key="9">
    <source>
        <dbReference type="ARBA" id="ARBA00052194"/>
    </source>
</evidence>
<gene>
    <name evidence="14" type="ORF">CTI12_AA157610</name>
</gene>
<dbReference type="InterPro" id="IPR020630">
    <property type="entry name" value="THF_DH/CycHdrlase_cat_dom"/>
</dbReference>
<comment type="pathway">
    <text evidence="1">One-carbon metabolism; tetrahydrofolate interconversion.</text>
</comment>
<comment type="similarity">
    <text evidence="11">Belongs to the tetrahydrofolate dehydrogenase/cyclohydrolase family.</text>
</comment>
<dbReference type="GO" id="GO:0009853">
    <property type="term" value="P:photorespiration"/>
    <property type="evidence" value="ECO:0007669"/>
    <property type="project" value="UniProtKB-KW"/>
</dbReference>
<keyword evidence="15" id="KW-1185">Reference proteome</keyword>
<dbReference type="Gene3D" id="3.40.50.720">
    <property type="entry name" value="NAD(P)-binding Rossmann-like Domain"/>
    <property type="match status" value="1"/>
</dbReference>
<comment type="catalytic activity">
    <reaction evidence="9">
        <text>(6R)-5,10-methylene-5,6,7,8-tetrahydrofolate + NADP(+) = (6R)-5,10-methenyltetrahydrofolate + NADPH</text>
        <dbReference type="Rhea" id="RHEA:22812"/>
        <dbReference type="ChEBI" id="CHEBI:15636"/>
        <dbReference type="ChEBI" id="CHEBI:57455"/>
        <dbReference type="ChEBI" id="CHEBI:57783"/>
        <dbReference type="ChEBI" id="CHEBI:58349"/>
        <dbReference type="EC" id="1.5.1.5"/>
    </reaction>
</comment>
<evidence type="ECO:0000313" key="15">
    <source>
        <dbReference type="Proteomes" id="UP000245207"/>
    </source>
</evidence>
<keyword evidence="3" id="KW-0554">One-carbon metabolism</keyword>
<dbReference type="InterPro" id="IPR046346">
    <property type="entry name" value="Aminoacid_DH-like_N_sf"/>
</dbReference>
<evidence type="ECO:0000256" key="2">
    <source>
        <dbReference type="ARBA" id="ARBA00011738"/>
    </source>
</evidence>
<dbReference type="FunFam" id="3.40.50.720:FF:000006">
    <property type="entry name" value="Bifunctional protein FolD"/>
    <property type="match status" value="1"/>
</dbReference>
<proteinExistence type="inferred from homology"/>
<dbReference type="Gene3D" id="3.40.50.10860">
    <property type="entry name" value="Leucine Dehydrogenase, chain A, domain 1"/>
    <property type="match status" value="1"/>
</dbReference>
<accession>A0A2U1PG99</accession>
<dbReference type="GO" id="GO:0004488">
    <property type="term" value="F:methylenetetrahydrofolate dehydrogenase (NADP+) activity"/>
    <property type="evidence" value="ECO:0007669"/>
    <property type="project" value="UniProtKB-EC"/>
</dbReference>
<dbReference type="SUPFAM" id="SSF51735">
    <property type="entry name" value="NAD(P)-binding Rossmann-fold domains"/>
    <property type="match status" value="1"/>
</dbReference>
<reference evidence="14 15" key="1">
    <citation type="journal article" date="2018" name="Mol. Plant">
        <title>The genome of Artemisia annua provides insight into the evolution of Asteraceae family and artemisinin biosynthesis.</title>
        <authorList>
            <person name="Shen Q."/>
            <person name="Zhang L."/>
            <person name="Liao Z."/>
            <person name="Wang S."/>
            <person name="Yan T."/>
            <person name="Shi P."/>
            <person name="Liu M."/>
            <person name="Fu X."/>
            <person name="Pan Q."/>
            <person name="Wang Y."/>
            <person name="Lv Z."/>
            <person name="Lu X."/>
            <person name="Zhang F."/>
            <person name="Jiang W."/>
            <person name="Ma Y."/>
            <person name="Chen M."/>
            <person name="Hao X."/>
            <person name="Li L."/>
            <person name="Tang Y."/>
            <person name="Lv G."/>
            <person name="Zhou Y."/>
            <person name="Sun X."/>
            <person name="Brodelius P.E."/>
            <person name="Rose J.K.C."/>
            <person name="Tang K."/>
        </authorList>
    </citation>
    <scope>NUCLEOTIDE SEQUENCE [LARGE SCALE GENOMIC DNA]</scope>
    <source>
        <strain evidence="15">cv. Huhao1</strain>
        <tissue evidence="14">Leaf</tissue>
    </source>
</reference>
<dbReference type="InterPro" id="IPR036291">
    <property type="entry name" value="NAD(P)-bd_dom_sf"/>
</dbReference>
<evidence type="ECO:0000313" key="14">
    <source>
        <dbReference type="EMBL" id="PWA84783.1"/>
    </source>
</evidence>
<evidence type="ECO:0000256" key="5">
    <source>
        <dbReference type="ARBA" id="ARBA00022857"/>
    </source>
</evidence>
<evidence type="ECO:0000256" key="10">
    <source>
        <dbReference type="ARBA" id="ARBA00058319"/>
    </source>
</evidence>
<evidence type="ECO:0000259" key="12">
    <source>
        <dbReference type="Pfam" id="PF00763"/>
    </source>
</evidence>
<comment type="subunit">
    <text evidence="2">Homodimer.</text>
</comment>
<dbReference type="PRINTS" id="PR00085">
    <property type="entry name" value="THFDHDRGNASE"/>
</dbReference>
<evidence type="ECO:0000256" key="11">
    <source>
        <dbReference type="ARBA" id="ARBA00061364"/>
    </source>
</evidence>
<dbReference type="CDD" id="cd01080">
    <property type="entry name" value="NAD_bind_m-THF_DH_Cyclohyd"/>
    <property type="match status" value="1"/>
</dbReference>
<name>A0A2U1PG99_ARTAN</name>
<dbReference type="OrthoDB" id="5126881at2759"/>
<dbReference type="GO" id="GO:0005829">
    <property type="term" value="C:cytosol"/>
    <property type="evidence" value="ECO:0007669"/>
    <property type="project" value="TreeGrafter"/>
</dbReference>
<dbReference type="SUPFAM" id="SSF53223">
    <property type="entry name" value="Aminoacid dehydrogenase-like, N-terminal domain"/>
    <property type="match status" value="1"/>
</dbReference>
<evidence type="ECO:0000256" key="7">
    <source>
        <dbReference type="ARBA" id="ARBA00023238"/>
    </source>
</evidence>
<organism evidence="14 15">
    <name type="scientific">Artemisia annua</name>
    <name type="common">Sweet wormwood</name>
    <dbReference type="NCBI Taxonomy" id="35608"/>
    <lineage>
        <taxon>Eukaryota</taxon>
        <taxon>Viridiplantae</taxon>
        <taxon>Streptophyta</taxon>
        <taxon>Embryophyta</taxon>
        <taxon>Tracheophyta</taxon>
        <taxon>Spermatophyta</taxon>
        <taxon>Magnoliopsida</taxon>
        <taxon>eudicotyledons</taxon>
        <taxon>Gunneridae</taxon>
        <taxon>Pentapetalae</taxon>
        <taxon>asterids</taxon>
        <taxon>campanulids</taxon>
        <taxon>Asterales</taxon>
        <taxon>Asteraceae</taxon>
        <taxon>Asteroideae</taxon>
        <taxon>Anthemideae</taxon>
        <taxon>Artemisiinae</taxon>
        <taxon>Artemisia</taxon>
    </lineage>
</organism>
<dbReference type="InterPro" id="IPR000672">
    <property type="entry name" value="THF_DH/CycHdrlase"/>
</dbReference>
<dbReference type="GO" id="GO:0035999">
    <property type="term" value="P:tetrahydrofolate interconversion"/>
    <property type="evidence" value="ECO:0007669"/>
    <property type="project" value="TreeGrafter"/>
</dbReference>
<dbReference type="Pfam" id="PF02882">
    <property type="entry name" value="THF_DHG_CYH_C"/>
    <property type="match status" value="1"/>
</dbReference>
<evidence type="ECO:0000256" key="4">
    <source>
        <dbReference type="ARBA" id="ARBA00022801"/>
    </source>
</evidence>
<dbReference type="Proteomes" id="UP000245207">
    <property type="component" value="Unassembled WGS sequence"/>
</dbReference>
<dbReference type="STRING" id="35608.A0A2U1PG99"/>
<feature type="domain" description="Tetrahydrofolate dehydrogenase/cyclohydrolase catalytic" evidence="12">
    <location>
        <begin position="162"/>
        <end position="277"/>
    </location>
</feature>
<dbReference type="AlphaFoldDB" id="A0A2U1PG99"/>
<evidence type="ECO:0000256" key="8">
    <source>
        <dbReference type="ARBA" id="ARBA00023268"/>
    </source>
</evidence>
<dbReference type="FunFam" id="3.40.50.10860:FF:000005">
    <property type="entry name" value="C-1-tetrahydrofolate synthase, cytoplasmic, putative"/>
    <property type="match status" value="1"/>
</dbReference>
<protein>
    <submittedName>
        <fullName evidence="14">Tetrahydrofolate dehydrogenase/cyclohydrolase</fullName>
    </submittedName>
</protein>
<evidence type="ECO:0000259" key="13">
    <source>
        <dbReference type="Pfam" id="PF02882"/>
    </source>
</evidence>
<comment type="caution">
    <text evidence="14">The sequence shown here is derived from an EMBL/GenBank/DDBJ whole genome shotgun (WGS) entry which is preliminary data.</text>
</comment>
<feature type="domain" description="Tetrahydrofolate dehydrogenase/cyclohydrolase NAD(P)-binding" evidence="13">
    <location>
        <begin position="298"/>
        <end position="446"/>
    </location>
</feature>
<evidence type="ECO:0000256" key="6">
    <source>
        <dbReference type="ARBA" id="ARBA00023002"/>
    </source>
</evidence>
<evidence type="ECO:0000256" key="3">
    <source>
        <dbReference type="ARBA" id="ARBA00022563"/>
    </source>
</evidence>
<keyword evidence="5" id="KW-0521">NADP</keyword>
<sequence>MIALMRIKRRPVPNRTAREISIEVYRSLDTPGLHAHQGSNTLSAGLSGAIDVGHRGTTPVFSPTVSASVQNGLYPTAVFCDIPGPSSSTDEPGTGHGVNNGSVSVGMSVLPHGLDLPVGLRSRVDDILMEIRSVSSIISHLCFNGFTGVCKKTDNGHTAIEIDGKLIANDIKATLATEIYNMRNSTGKVPGLGVILVGNRKDSLSFVRIKKKACERVGIDPLVVELPEDCTESEVLDAVSALNHKDSVHGILVQLPLPSHVNEEKIINAVNVEKDVDGFHPINMGNLAMTGRSPLFIPCASRGCVEVLHRYGVEIIGKRAVVIGRSKITGLPTSLLLERHHATVSVVHAFTKNPEEITREADILVSDVGVPNLVRGHWLKPGVVVIDMGSTLVKDSNSTHGSRVTGDVCYEEAMVKASVITPVPGGIGPVTISMLLSNTVEAAKRAYQWTES</sequence>
<keyword evidence="7" id="KW-0601">Photorespiration</keyword>
<dbReference type="PANTHER" id="PTHR48099:SF13">
    <property type="entry name" value="METHYLENETETRAHYDROFOLATE DEHYDROGENASE"/>
    <property type="match status" value="1"/>
</dbReference>
<evidence type="ECO:0000256" key="1">
    <source>
        <dbReference type="ARBA" id="ARBA00004777"/>
    </source>
</evidence>
<dbReference type="GO" id="GO:0004477">
    <property type="term" value="F:methenyltetrahydrofolate cyclohydrolase activity"/>
    <property type="evidence" value="ECO:0007669"/>
    <property type="project" value="TreeGrafter"/>
</dbReference>
<comment type="function">
    <text evidence="10">Catalyzes the oxidation of 5,10-methylenetetrahydrofolate to 5,10-methenyltetrahydrofolate and then the hydrolysis of 5,10-methenyltetrahydrofolate to 10-formyltetrahydrofolate.</text>
</comment>
<keyword evidence="8" id="KW-0511">Multifunctional enzyme</keyword>